<evidence type="ECO:0000313" key="8">
    <source>
        <dbReference type="EMBL" id="QNV37614.1"/>
    </source>
</evidence>
<sequence>MGSSVVAAYTAAQRIEQLAMLPFVSFGIAMGTYSAQNFGAGLHGRVWQGVRQAAFMSFAYGLAIGLVLVFLSPLLVDAFIKDAPADVLRMGQQYFWVTVPFYPALILLFIYRYTLQGLGHSLVPTIAGFIELGMRIASLLPSLLRPCSGTRACSSAIPWRGWVLSRCLLWRT</sequence>
<evidence type="ECO:0008006" key="10">
    <source>
        <dbReference type="Google" id="ProtNLM"/>
    </source>
</evidence>
<evidence type="ECO:0000256" key="7">
    <source>
        <dbReference type="SAM" id="Phobius"/>
    </source>
</evidence>
<dbReference type="GO" id="GO:0005886">
    <property type="term" value="C:plasma membrane"/>
    <property type="evidence" value="ECO:0007669"/>
    <property type="project" value="UniProtKB-SubCell"/>
</dbReference>
<feature type="transmembrane region" description="Helical" evidence="7">
    <location>
        <begin position="94"/>
        <end position="111"/>
    </location>
</feature>
<keyword evidence="9" id="KW-1185">Reference proteome</keyword>
<evidence type="ECO:0000256" key="6">
    <source>
        <dbReference type="ARBA" id="ARBA00023136"/>
    </source>
</evidence>
<comment type="subcellular location">
    <subcellularLocation>
        <location evidence="1">Cell membrane</location>
        <topology evidence="1">Multi-pass membrane protein</topology>
    </subcellularLocation>
</comment>
<keyword evidence="5 7" id="KW-1133">Transmembrane helix</keyword>
<dbReference type="AlphaFoldDB" id="A0A7H2BD68"/>
<keyword evidence="6 7" id="KW-0472">Membrane</keyword>
<dbReference type="EMBL" id="CP061539">
    <property type="protein sequence ID" value="QNV37614.1"/>
    <property type="molecule type" value="Genomic_DNA"/>
</dbReference>
<dbReference type="InterPro" id="IPR002528">
    <property type="entry name" value="MATE_fam"/>
</dbReference>
<evidence type="ECO:0000256" key="3">
    <source>
        <dbReference type="ARBA" id="ARBA00022475"/>
    </source>
</evidence>
<keyword evidence="3" id="KW-1003">Cell membrane</keyword>
<keyword evidence="2" id="KW-0813">Transport</keyword>
<dbReference type="PANTHER" id="PTHR43549:SF3">
    <property type="entry name" value="MULTIDRUG RESISTANCE PROTEIN YPNP-RELATED"/>
    <property type="match status" value="1"/>
</dbReference>
<proteinExistence type="predicted"/>
<evidence type="ECO:0000256" key="4">
    <source>
        <dbReference type="ARBA" id="ARBA00022692"/>
    </source>
</evidence>
<dbReference type="GO" id="GO:0042910">
    <property type="term" value="F:xenobiotic transmembrane transporter activity"/>
    <property type="evidence" value="ECO:0007669"/>
    <property type="project" value="InterPro"/>
</dbReference>
<feature type="transmembrane region" description="Helical" evidence="7">
    <location>
        <begin position="20"/>
        <end position="42"/>
    </location>
</feature>
<organism evidence="8 9">
    <name type="scientific">Rothia terrae</name>
    <dbReference type="NCBI Taxonomy" id="396015"/>
    <lineage>
        <taxon>Bacteria</taxon>
        <taxon>Bacillati</taxon>
        <taxon>Actinomycetota</taxon>
        <taxon>Actinomycetes</taxon>
        <taxon>Micrococcales</taxon>
        <taxon>Micrococcaceae</taxon>
        <taxon>Rothia</taxon>
    </lineage>
</organism>
<dbReference type="InterPro" id="IPR052031">
    <property type="entry name" value="Membrane_Transporter-Flippase"/>
</dbReference>
<protein>
    <recommendedName>
        <fullName evidence="10">MATE family efflux transporter</fullName>
    </recommendedName>
</protein>
<accession>A0A7H2BD68</accession>
<evidence type="ECO:0000256" key="1">
    <source>
        <dbReference type="ARBA" id="ARBA00004651"/>
    </source>
</evidence>
<evidence type="ECO:0000313" key="9">
    <source>
        <dbReference type="Proteomes" id="UP000516404"/>
    </source>
</evidence>
<evidence type="ECO:0000256" key="2">
    <source>
        <dbReference type="ARBA" id="ARBA00022448"/>
    </source>
</evidence>
<feature type="transmembrane region" description="Helical" evidence="7">
    <location>
        <begin position="54"/>
        <end position="74"/>
    </location>
</feature>
<dbReference type="Proteomes" id="UP000516404">
    <property type="component" value="Chromosome"/>
</dbReference>
<dbReference type="GO" id="GO:0015297">
    <property type="term" value="F:antiporter activity"/>
    <property type="evidence" value="ECO:0007669"/>
    <property type="project" value="InterPro"/>
</dbReference>
<name>A0A7H2BD68_9MICC</name>
<keyword evidence="4 7" id="KW-0812">Transmembrane</keyword>
<gene>
    <name evidence="8" type="ORF">IDM49_10470</name>
</gene>
<dbReference type="Pfam" id="PF01554">
    <property type="entry name" value="MatE"/>
    <property type="match status" value="1"/>
</dbReference>
<dbReference type="KEGG" id="rter:IDM49_10470"/>
<evidence type="ECO:0000256" key="5">
    <source>
        <dbReference type="ARBA" id="ARBA00022989"/>
    </source>
</evidence>
<dbReference type="PANTHER" id="PTHR43549">
    <property type="entry name" value="MULTIDRUG RESISTANCE PROTEIN YPNP-RELATED"/>
    <property type="match status" value="1"/>
</dbReference>
<reference evidence="8 9" key="1">
    <citation type="submission" date="2020-09" db="EMBL/GenBank/DDBJ databases">
        <title>Investigation of environmental microbes.</title>
        <authorList>
            <person name="Ou Y."/>
            <person name="Kang Q."/>
        </authorList>
    </citation>
    <scope>NUCLEOTIDE SEQUENCE [LARGE SCALE GENOMIC DNA]</scope>
    <source>
        <strain evidence="8 9">KJZ-14</strain>
    </source>
</reference>